<evidence type="ECO:0000313" key="1">
    <source>
        <dbReference type="EMBL" id="GAA4882589.1"/>
    </source>
</evidence>
<proteinExistence type="predicted"/>
<organism evidence="1 2">
    <name type="scientific">Actinomycetospora straminea</name>
    <dbReference type="NCBI Taxonomy" id="663607"/>
    <lineage>
        <taxon>Bacteria</taxon>
        <taxon>Bacillati</taxon>
        <taxon>Actinomycetota</taxon>
        <taxon>Actinomycetes</taxon>
        <taxon>Pseudonocardiales</taxon>
        <taxon>Pseudonocardiaceae</taxon>
        <taxon>Actinomycetospora</taxon>
    </lineage>
</organism>
<gene>
    <name evidence="1" type="ORF">GCM10023203_37850</name>
</gene>
<name>A0ABP9EPM4_9PSEU</name>
<comment type="caution">
    <text evidence="1">The sequence shown here is derived from an EMBL/GenBank/DDBJ whole genome shotgun (WGS) entry which is preliminary data.</text>
</comment>
<reference evidence="2" key="1">
    <citation type="journal article" date="2019" name="Int. J. Syst. Evol. Microbiol.">
        <title>The Global Catalogue of Microorganisms (GCM) 10K type strain sequencing project: providing services to taxonomists for standard genome sequencing and annotation.</title>
        <authorList>
            <consortium name="The Broad Institute Genomics Platform"/>
            <consortium name="The Broad Institute Genome Sequencing Center for Infectious Disease"/>
            <person name="Wu L."/>
            <person name="Ma J."/>
        </authorList>
    </citation>
    <scope>NUCLEOTIDE SEQUENCE [LARGE SCALE GENOMIC DNA]</scope>
    <source>
        <strain evidence="2">JCM 17983</strain>
    </source>
</reference>
<protein>
    <submittedName>
        <fullName evidence="1">Uncharacterized protein</fullName>
    </submittedName>
</protein>
<evidence type="ECO:0000313" key="2">
    <source>
        <dbReference type="Proteomes" id="UP001500457"/>
    </source>
</evidence>
<accession>A0ABP9EPM4</accession>
<sequence length="88" mass="9513">MHRAPLETKSSPIIPAVDVGAQRLRPEAAYTARIPSSPGRGHSRVASKQWGPSCSWASFYAGFTGLESAATCEPYGSPRRRTYEGFNA</sequence>
<keyword evidence="2" id="KW-1185">Reference proteome</keyword>
<dbReference type="Proteomes" id="UP001500457">
    <property type="component" value="Unassembled WGS sequence"/>
</dbReference>
<dbReference type="EMBL" id="BAABHQ010000010">
    <property type="protein sequence ID" value="GAA4882589.1"/>
    <property type="molecule type" value="Genomic_DNA"/>
</dbReference>